<evidence type="ECO:0000256" key="1">
    <source>
        <dbReference type="SAM" id="Phobius"/>
    </source>
</evidence>
<evidence type="ECO:0008006" key="4">
    <source>
        <dbReference type="Google" id="ProtNLM"/>
    </source>
</evidence>
<proteinExistence type="predicted"/>
<keyword evidence="1" id="KW-0812">Transmembrane</keyword>
<keyword evidence="3" id="KW-1185">Reference proteome</keyword>
<dbReference type="RefSeq" id="WP_066469762.1">
    <property type="nucleotide sequence ID" value="NZ_CBCRUZ010000001.1"/>
</dbReference>
<dbReference type="InterPro" id="IPR046498">
    <property type="entry name" value="Rv1476-like"/>
</dbReference>
<reference evidence="2" key="1">
    <citation type="submission" date="2021-07" db="EMBL/GenBank/DDBJ databases">
        <title>Candidatus Kaistella beijingensis sp. nov. isolated from a municipal wastewater treatment plant is involved in sludge foaming.</title>
        <authorList>
            <person name="Song Y."/>
            <person name="Liu S.-J."/>
        </authorList>
    </citation>
    <scope>NUCLEOTIDE SEQUENCE</scope>
    <source>
        <strain evidence="2">DSM 43998</strain>
    </source>
</reference>
<dbReference type="EMBL" id="CP079105">
    <property type="protein sequence ID" value="QXQ12377.1"/>
    <property type="molecule type" value="Genomic_DNA"/>
</dbReference>
<evidence type="ECO:0000313" key="2">
    <source>
        <dbReference type="EMBL" id="QXQ12377.1"/>
    </source>
</evidence>
<gene>
    <name evidence="2" type="ORF">KV203_10225</name>
</gene>
<feature type="transmembrane region" description="Helical" evidence="1">
    <location>
        <begin position="133"/>
        <end position="157"/>
    </location>
</feature>
<dbReference type="Proteomes" id="UP000887023">
    <property type="component" value="Chromosome"/>
</dbReference>
<name>A0ABX8S5U2_9ACTN</name>
<keyword evidence="1" id="KW-0472">Membrane</keyword>
<protein>
    <recommendedName>
        <fullName evidence="4">TPM domain-containing protein</fullName>
    </recommendedName>
</protein>
<keyword evidence="1" id="KW-1133">Transmembrane helix</keyword>
<accession>A0ABX8S5U2</accession>
<organism evidence="2 3">
    <name type="scientific">Skermania pinensis</name>
    <dbReference type="NCBI Taxonomy" id="39122"/>
    <lineage>
        <taxon>Bacteria</taxon>
        <taxon>Bacillati</taxon>
        <taxon>Actinomycetota</taxon>
        <taxon>Actinomycetes</taxon>
        <taxon>Mycobacteriales</taxon>
        <taxon>Gordoniaceae</taxon>
        <taxon>Skermania</taxon>
    </lineage>
</organism>
<dbReference type="Pfam" id="PF20381">
    <property type="entry name" value="Rv1476"/>
    <property type="match status" value="1"/>
</dbReference>
<sequence length="167" mass="17967">MYRTSVPFATDLPSDVDLDAVLAGVRDDHVSAPADVDDELVQIADRARADGLSLSIVVIDKNPRHDSQLRDLATDVGRTEHGTVLVLSPDWVGTYSDSISRVRLEGAEDAAKYTGGESVVAAQRFVDDLETPYVSWTAITCLMLACTAFLVAGLYLVKAGRARSRAS</sequence>
<evidence type="ECO:0000313" key="3">
    <source>
        <dbReference type="Proteomes" id="UP000887023"/>
    </source>
</evidence>